<organism evidence="1 2">
    <name type="scientific">Exidia glandulosa HHB12029</name>
    <dbReference type="NCBI Taxonomy" id="1314781"/>
    <lineage>
        <taxon>Eukaryota</taxon>
        <taxon>Fungi</taxon>
        <taxon>Dikarya</taxon>
        <taxon>Basidiomycota</taxon>
        <taxon>Agaricomycotina</taxon>
        <taxon>Agaricomycetes</taxon>
        <taxon>Auriculariales</taxon>
        <taxon>Exidiaceae</taxon>
        <taxon>Exidia</taxon>
    </lineage>
</organism>
<dbReference type="Proteomes" id="UP000077266">
    <property type="component" value="Unassembled WGS sequence"/>
</dbReference>
<dbReference type="InParanoid" id="A0A165ZK64"/>
<name>A0A165ZK64_EXIGL</name>
<accession>A0A165ZK64</accession>
<reference evidence="1 2" key="1">
    <citation type="journal article" date="2016" name="Mol. Biol. Evol.">
        <title>Comparative Genomics of Early-Diverging Mushroom-Forming Fungi Provides Insights into the Origins of Lignocellulose Decay Capabilities.</title>
        <authorList>
            <person name="Nagy L.G."/>
            <person name="Riley R."/>
            <person name="Tritt A."/>
            <person name="Adam C."/>
            <person name="Daum C."/>
            <person name="Floudas D."/>
            <person name="Sun H."/>
            <person name="Yadav J.S."/>
            <person name="Pangilinan J."/>
            <person name="Larsson K.H."/>
            <person name="Matsuura K."/>
            <person name="Barry K."/>
            <person name="Labutti K."/>
            <person name="Kuo R."/>
            <person name="Ohm R.A."/>
            <person name="Bhattacharya S.S."/>
            <person name="Shirouzu T."/>
            <person name="Yoshinaga Y."/>
            <person name="Martin F.M."/>
            <person name="Grigoriev I.V."/>
            <person name="Hibbett D.S."/>
        </authorList>
    </citation>
    <scope>NUCLEOTIDE SEQUENCE [LARGE SCALE GENOMIC DNA]</scope>
    <source>
        <strain evidence="1 2">HHB12029</strain>
    </source>
</reference>
<protein>
    <submittedName>
        <fullName evidence="1">Uncharacterized protein</fullName>
    </submittedName>
</protein>
<proteinExistence type="predicted"/>
<gene>
    <name evidence="1" type="ORF">EXIGLDRAFT_701467</name>
</gene>
<evidence type="ECO:0000313" key="2">
    <source>
        <dbReference type="Proteomes" id="UP000077266"/>
    </source>
</evidence>
<dbReference type="OrthoDB" id="341421at2759"/>
<keyword evidence="2" id="KW-1185">Reference proteome</keyword>
<dbReference type="AlphaFoldDB" id="A0A165ZK64"/>
<sequence length="312" mass="35339">MSYYRRLLDSADAAYLAGDKKTVIALYVRMIEECLQDGYIAQRNLPVQLFHDPCDNFAGIWRNFAGFFVSADIMMRPDPEEFPQAFDLLNHFGRRKSWQLPQHWSFSRCGTRGILLLRAIQASAASTLGMMAMQAYDRPTAAKRFYSIYELVDKFPTFQCYLDSSECPSTAVGSVEVWAWRTVRATQTEYLGMVTFDHLAAMGLGEQSLGPGRKEWRRMHDDFLISGSLASCGVQQTFSSRYSALRPRIRRRLTLLHPHPTALSTWLNRLIMLMAAYRQPSAIVHPQYLSRESGFDASAAAKVVIHGAPSSN</sequence>
<dbReference type="EMBL" id="KV426273">
    <property type="protein sequence ID" value="KZV83409.1"/>
    <property type="molecule type" value="Genomic_DNA"/>
</dbReference>
<evidence type="ECO:0000313" key="1">
    <source>
        <dbReference type="EMBL" id="KZV83409.1"/>
    </source>
</evidence>